<dbReference type="Pfam" id="PF05637">
    <property type="entry name" value="Glyco_transf_34"/>
    <property type="match status" value="1"/>
</dbReference>
<sequence length="370" mass="42518">MKIFTGTIILVFILQILVLARSSLPPTERLHSISNSLSVPFARPRPLPIPQFNCYGSTQCIPPVSPGLLKKSVEKHATCAKYSRFPAPRTRIAMVTAHFGGLQGNKHYTKAFSTHLEHALVHGTEVHVLCDKMIDDLWNKPAFILDLLLREMIKPESKRFEWLVWVDRDTLILDQCRPVTSFLPSSISETAVAKWWRRNKQGKSEEPNKASPEVNLLATDDMNGLNNGIFLLRVSPWAVEVFTAILAYRHYNPKVELKFTEQSAMELVLKDDRFKDKVQFVPQHWFNAYSHGGPEEFISRNDTKEAGMEEVHARRGDWLIHFAGNSHKDEALNGWADMLEDMEDVWETDRVQRNIDGEARQFWQEKGFRP</sequence>
<dbReference type="Gene3D" id="3.90.550.10">
    <property type="entry name" value="Spore Coat Polysaccharide Biosynthesis Protein SpsA, Chain A"/>
    <property type="match status" value="1"/>
</dbReference>
<comment type="similarity">
    <text evidence="1">Belongs to the glycosyltransferase 34 family.</text>
</comment>
<dbReference type="PANTHER" id="PTHR31306">
    <property type="entry name" value="ALPHA-1,6-MANNOSYLTRANSFERASE MNN11-RELATED"/>
    <property type="match status" value="1"/>
</dbReference>
<feature type="signal peptide" evidence="4">
    <location>
        <begin position="1"/>
        <end position="20"/>
    </location>
</feature>
<feature type="chain" id="PRO_5025419345" evidence="4">
    <location>
        <begin position="21"/>
        <end position="370"/>
    </location>
</feature>
<dbReference type="GO" id="GO:0000139">
    <property type="term" value="C:Golgi membrane"/>
    <property type="evidence" value="ECO:0007669"/>
    <property type="project" value="TreeGrafter"/>
</dbReference>
<dbReference type="AlphaFoldDB" id="A0A6A5S3U4"/>
<reference evidence="5" key="1">
    <citation type="journal article" date="2020" name="Stud. Mycol.">
        <title>101 Dothideomycetes genomes: a test case for predicting lifestyles and emergence of pathogens.</title>
        <authorList>
            <person name="Haridas S."/>
            <person name="Albert R."/>
            <person name="Binder M."/>
            <person name="Bloem J."/>
            <person name="Labutti K."/>
            <person name="Salamov A."/>
            <person name="Andreopoulos B."/>
            <person name="Baker S."/>
            <person name="Barry K."/>
            <person name="Bills G."/>
            <person name="Bluhm B."/>
            <person name="Cannon C."/>
            <person name="Castanera R."/>
            <person name="Culley D."/>
            <person name="Daum C."/>
            <person name="Ezra D."/>
            <person name="Gonzalez J."/>
            <person name="Henrissat B."/>
            <person name="Kuo A."/>
            <person name="Liang C."/>
            <person name="Lipzen A."/>
            <person name="Lutzoni F."/>
            <person name="Magnuson J."/>
            <person name="Mondo S."/>
            <person name="Nolan M."/>
            <person name="Ohm R."/>
            <person name="Pangilinan J."/>
            <person name="Park H.-J."/>
            <person name="Ramirez L."/>
            <person name="Alfaro M."/>
            <person name="Sun H."/>
            <person name="Tritt A."/>
            <person name="Yoshinaga Y."/>
            <person name="Zwiers L.-H."/>
            <person name="Turgeon B."/>
            <person name="Goodwin S."/>
            <person name="Spatafora J."/>
            <person name="Crous P."/>
            <person name="Grigoriev I."/>
        </authorList>
    </citation>
    <scope>NUCLEOTIDE SEQUENCE</scope>
    <source>
        <strain evidence="5">CBS 183.55</strain>
    </source>
</reference>
<dbReference type="PANTHER" id="PTHR31306:SF8">
    <property type="entry name" value="GLYCOSYLTRANSFERASE FAMILY 34 PROTEIN"/>
    <property type="match status" value="1"/>
</dbReference>
<accession>A0A6A5S3U4</accession>
<evidence type="ECO:0000256" key="3">
    <source>
        <dbReference type="ARBA" id="ARBA00022679"/>
    </source>
</evidence>
<dbReference type="Proteomes" id="UP000800082">
    <property type="component" value="Unassembled WGS sequence"/>
</dbReference>
<protein>
    <submittedName>
        <fullName evidence="5">Glycosyltransferase family 34 protein</fullName>
    </submittedName>
</protein>
<dbReference type="OrthoDB" id="407658at2759"/>
<evidence type="ECO:0000256" key="4">
    <source>
        <dbReference type="SAM" id="SignalP"/>
    </source>
</evidence>
<dbReference type="EMBL" id="ML978959">
    <property type="protein sequence ID" value="KAF1932167.1"/>
    <property type="molecule type" value="Genomic_DNA"/>
</dbReference>
<gene>
    <name evidence="5" type="ORF">M421DRAFT_54221</name>
</gene>
<dbReference type="GO" id="GO:0016757">
    <property type="term" value="F:glycosyltransferase activity"/>
    <property type="evidence" value="ECO:0007669"/>
    <property type="project" value="UniProtKB-KW"/>
</dbReference>
<dbReference type="InterPro" id="IPR008630">
    <property type="entry name" value="Glyco_trans_34"/>
</dbReference>
<evidence type="ECO:0000256" key="1">
    <source>
        <dbReference type="ARBA" id="ARBA00005664"/>
    </source>
</evidence>
<name>A0A6A5S3U4_9PLEO</name>
<keyword evidence="2" id="KW-0328">Glycosyltransferase</keyword>
<keyword evidence="4" id="KW-0732">Signal</keyword>
<keyword evidence="6" id="KW-1185">Reference proteome</keyword>
<keyword evidence="3 5" id="KW-0808">Transferase</keyword>
<evidence type="ECO:0000256" key="2">
    <source>
        <dbReference type="ARBA" id="ARBA00022676"/>
    </source>
</evidence>
<proteinExistence type="inferred from homology"/>
<dbReference type="SUPFAM" id="SSF53448">
    <property type="entry name" value="Nucleotide-diphospho-sugar transferases"/>
    <property type="match status" value="1"/>
</dbReference>
<dbReference type="RefSeq" id="XP_033452415.1">
    <property type="nucleotide sequence ID" value="XM_033595201.1"/>
</dbReference>
<evidence type="ECO:0000313" key="6">
    <source>
        <dbReference type="Proteomes" id="UP000800082"/>
    </source>
</evidence>
<dbReference type="GeneID" id="54352868"/>
<dbReference type="GO" id="GO:0006487">
    <property type="term" value="P:protein N-linked glycosylation"/>
    <property type="evidence" value="ECO:0007669"/>
    <property type="project" value="TreeGrafter"/>
</dbReference>
<dbReference type="FunFam" id="3.90.550.10:FF:000237">
    <property type="entry name" value="WGS project CABT00000000 data, contig 2.1"/>
    <property type="match status" value="1"/>
</dbReference>
<evidence type="ECO:0000313" key="5">
    <source>
        <dbReference type="EMBL" id="KAF1932167.1"/>
    </source>
</evidence>
<organism evidence="5 6">
    <name type="scientific">Didymella exigua CBS 183.55</name>
    <dbReference type="NCBI Taxonomy" id="1150837"/>
    <lineage>
        <taxon>Eukaryota</taxon>
        <taxon>Fungi</taxon>
        <taxon>Dikarya</taxon>
        <taxon>Ascomycota</taxon>
        <taxon>Pezizomycotina</taxon>
        <taxon>Dothideomycetes</taxon>
        <taxon>Pleosporomycetidae</taxon>
        <taxon>Pleosporales</taxon>
        <taxon>Pleosporineae</taxon>
        <taxon>Didymellaceae</taxon>
        <taxon>Didymella</taxon>
    </lineage>
</organism>
<dbReference type="InterPro" id="IPR029044">
    <property type="entry name" value="Nucleotide-diphossugar_trans"/>
</dbReference>